<accession>A0ABX8N3X9</accession>
<dbReference type="InterPro" id="IPR006533">
    <property type="entry name" value="T6SS_Vgr_RhsGE"/>
</dbReference>
<dbReference type="Pfam" id="PF04717">
    <property type="entry name" value="Phage_base_V"/>
    <property type="match status" value="1"/>
</dbReference>
<dbReference type="InterPro" id="IPR006531">
    <property type="entry name" value="Gp5/Vgr_OB"/>
</dbReference>
<dbReference type="InterPro" id="IPR054030">
    <property type="entry name" value="Gp5_Vgr_C"/>
</dbReference>
<keyword evidence="7" id="KW-1185">Reference proteome</keyword>
<sequence length="741" mass="82481">MLHSAAKARFTLAFDHHASDFQVLSFTGREAISQPYRFELELVSEQPDIDLESLLHQQAFLTFGDAGQGIHGQVYQAAQSDAGQRLQHYRISLVPRLLYLSLRYNQRIFQQRTAAQIIATILQEHGITSDHFRFSLGTPCPPREYCVQYDESDLHFVQRLCEEEGLHYHFEHHRQGHLLAFGDDQTFFPRLARPTAYVQDAGLVADTPVINQFGLRLETRTTRVSLRDYDSEMPRLLLEASHGPGASAQDTPDLEHYRYPGHFSDRARGRQLCQRALQRERADYCQAQGCSDEPGLASGSFMALAGHPRREWNDLWLLTEVRHEGHQPQVLEESMPQGCASRYANQFLATPWDTFHRPPLEHEKPQVLGCQTAVVTGPPGEEIHCDEYGRVKVQFHWDREGQGSDTSSCWLRVASGWAGPGIGALAIPRVGMEVLVEFLEGDPDQPLVTGCLYHAEHPPAYPLPANKTRSLFKTRSSPGGGGSNELYLEDRSGQEQIFVHAQRDWEQRIGNDQKIHVGHERHDSVLGNSFSALQAEEHRTTHGDRKTEVRRNDHLSVGNDQHVKIGSAQLIEAGREIHIKAGETLVIEAGLELTLAAGGSFIKLDPGGVSLVGSQVAFNGAGAPGKGRGVAVELPRLPGLAQPQRAPEPLSDLRQYRGRYQMTDAQTGKPLPRVPYVLQQAQGRRIAGYSDGQGRTAEVVSESPEPLELLTPERRAEPVRALIRAGEPGAGAILFDLKDQE</sequence>
<evidence type="ECO:0000256" key="1">
    <source>
        <dbReference type="ARBA" id="ARBA00004613"/>
    </source>
</evidence>
<dbReference type="InterPro" id="IPR050708">
    <property type="entry name" value="T6SS_VgrG/RHS"/>
</dbReference>
<dbReference type="PANTHER" id="PTHR32305:SF15">
    <property type="entry name" value="PROTEIN RHSA-RELATED"/>
    <property type="match status" value="1"/>
</dbReference>
<dbReference type="NCBIfam" id="TIGR03361">
    <property type="entry name" value="VI_Rhs_Vgr"/>
    <property type="match status" value="1"/>
</dbReference>
<evidence type="ECO:0000313" key="7">
    <source>
        <dbReference type="Proteomes" id="UP001046350"/>
    </source>
</evidence>
<evidence type="ECO:0000259" key="5">
    <source>
        <dbReference type="Pfam" id="PF22178"/>
    </source>
</evidence>
<evidence type="ECO:0000313" key="6">
    <source>
        <dbReference type="EMBL" id="QXH50013.1"/>
    </source>
</evidence>
<dbReference type="RefSeq" id="WP_217839610.1">
    <property type="nucleotide sequence ID" value="NZ_CP077076.1"/>
</dbReference>
<evidence type="ECO:0000259" key="4">
    <source>
        <dbReference type="Pfam" id="PF04717"/>
    </source>
</evidence>
<keyword evidence="3" id="KW-0964">Secreted</keyword>
<dbReference type="NCBIfam" id="TIGR01646">
    <property type="entry name" value="vgr_GE"/>
    <property type="match status" value="1"/>
</dbReference>
<reference evidence="6" key="1">
    <citation type="journal article" date="2021" name="Microorganisms">
        <title>The Ever-Expanding Pseudomonas Genus: Description of 43 New Species and Partition of the Pseudomonas putida Group.</title>
        <authorList>
            <person name="Girard L."/>
            <person name="Lood C."/>
            <person name="Hofte M."/>
            <person name="Vandamme P."/>
            <person name="Rokni-Zadeh H."/>
            <person name="van Noort V."/>
            <person name="Lavigne R."/>
            <person name="De Mot R."/>
        </authorList>
    </citation>
    <scope>NUCLEOTIDE SEQUENCE</scope>
    <source>
        <strain evidence="6">COW40</strain>
    </source>
</reference>
<dbReference type="EMBL" id="CP077076">
    <property type="protein sequence ID" value="QXH50013.1"/>
    <property type="molecule type" value="Genomic_DNA"/>
</dbReference>
<dbReference type="Proteomes" id="UP001046350">
    <property type="component" value="Chromosome"/>
</dbReference>
<feature type="domain" description="Gp5/Type VI secretion system Vgr C-terminal trimerisation" evidence="5">
    <location>
        <begin position="470"/>
        <end position="578"/>
    </location>
</feature>
<comment type="similarity">
    <text evidence="2">Belongs to the VgrG protein family.</text>
</comment>
<evidence type="ECO:0000256" key="2">
    <source>
        <dbReference type="ARBA" id="ARBA00005558"/>
    </source>
</evidence>
<dbReference type="InterPro" id="IPR017847">
    <property type="entry name" value="T6SS_RhsGE_Vgr_subset"/>
</dbReference>
<protein>
    <submittedName>
        <fullName evidence="6">Type VI secretion system tip protein VgrG</fullName>
    </submittedName>
</protein>
<comment type="subcellular location">
    <subcellularLocation>
        <location evidence="1">Secreted</location>
    </subcellularLocation>
</comment>
<evidence type="ECO:0000256" key="3">
    <source>
        <dbReference type="ARBA" id="ARBA00022525"/>
    </source>
</evidence>
<proteinExistence type="inferred from homology"/>
<gene>
    <name evidence="6" type="ORF">KSS94_18945</name>
</gene>
<dbReference type="PANTHER" id="PTHR32305">
    <property type="match status" value="1"/>
</dbReference>
<dbReference type="Pfam" id="PF22178">
    <property type="entry name" value="Gp5_trimer_C"/>
    <property type="match status" value="1"/>
</dbReference>
<feature type="domain" description="Gp5/Type VI secretion system Vgr protein OB-fold" evidence="4">
    <location>
        <begin position="386"/>
        <end position="453"/>
    </location>
</feature>
<dbReference type="Pfam" id="PF05954">
    <property type="entry name" value="Phage_GPD"/>
    <property type="match status" value="1"/>
</dbReference>
<name>A0ABX8N3X9_9PSED</name>
<organism evidence="6 7">
    <name type="scientific">Pseudomonas fakonensis</name>
    <dbReference type="NCBI Taxonomy" id="2842355"/>
    <lineage>
        <taxon>Bacteria</taxon>
        <taxon>Pseudomonadati</taxon>
        <taxon>Pseudomonadota</taxon>
        <taxon>Gammaproteobacteria</taxon>
        <taxon>Pseudomonadales</taxon>
        <taxon>Pseudomonadaceae</taxon>
        <taxon>Pseudomonas</taxon>
    </lineage>
</organism>